<reference evidence="2" key="2">
    <citation type="submission" date="2022-08" db="EMBL/GenBank/DDBJ databases">
        <authorList>
            <person name="Dong C."/>
        </authorList>
    </citation>
    <scope>NUCLEOTIDE SEQUENCE</scope>
    <source>
        <strain evidence="2">59MF3M-4</strain>
    </source>
</reference>
<feature type="signal peptide" evidence="1">
    <location>
        <begin position="1"/>
        <end position="20"/>
    </location>
</feature>
<proteinExistence type="predicted"/>
<evidence type="ECO:0000313" key="3">
    <source>
        <dbReference type="Proteomes" id="UP001147830"/>
    </source>
</evidence>
<feature type="chain" id="PRO_5040937987" evidence="1">
    <location>
        <begin position="21"/>
        <end position="250"/>
    </location>
</feature>
<dbReference type="Proteomes" id="UP001147830">
    <property type="component" value="Unassembled WGS sequence"/>
</dbReference>
<organism evidence="2 3">
    <name type="scientific">Thalassolituus pacificus</name>
    <dbReference type="NCBI Taxonomy" id="2975440"/>
    <lineage>
        <taxon>Bacteria</taxon>
        <taxon>Pseudomonadati</taxon>
        <taxon>Pseudomonadota</taxon>
        <taxon>Gammaproteobacteria</taxon>
        <taxon>Oceanospirillales</taxon>
        <taxon>Oceanospirillaceae</taxon>
        <taxon>Thalassolituus</taxon>
    </lineage>
</organism>
<dbReference type="NCBIfam" id="TIGR04219">
    <property type="entry name" value="OMP_w_GlyGly"/>
    <property type="match status" value="1"/>
</dbReference>
<comment type="caution">
    <text evidence="2">The sequence shown here is derived from an EMBL/GenBank/DDBJ whole genome shotgun (WGS) entry which is preliminary data.</text>
</comment>
<keyword evidence="1" id="KW-0732">Signal</keyword>
<name>A0A9X2WEA1_9GAMM</name>
<reference evidence="2" key="1">
    <citation type="journal article" date="2022" name="Front. Microbiol.">
        <title>Genome-based taxonomic rearrangement of Oceanobacter-related bacteria including the description of Thalassolituus hydrocarbonoclasticus sp. nov. and Thalassolituus pacificus sp. nov. and emended description of the genus Thalassolituus.</title>
        <authorList>
            <person name="Dong C."/>
            <person name="Wei L."/>
            <person name="Wang J."/>
            <person name="Lai Q."/>
            <person name="Huang Z."/>
            <person name="Shao Z."/>
        </authorList>
    </citation>
    <scope>NUCLEOTIDE SEQUENCE</scope>
    <source>
        <strain evidence="2">59MF3M-4</strain>
    </source>
</reference>
<evidence type="ECO:0000256" key="1">
    <source>
        <dbReference type="SAM" id="SignalP"/>
    </source>
</evidence>
<dbReference type="AlphaFoldDB" id="A0A9X2WEA1"/>
<accession>A0A9X2WEA1</accession>
<gene>
    <name evidence="2" type="ORF">NYR02_06570</name>
</gene>
<dbReference type="EMBL" id="JAOANI010000014">
    <property type="protein sequence ID" value="MCT7358679.1"/>
    <property type="molecule type" value="Genomic_DNA"/>
</dbReference>
<protein>
    <submittedName>
        <fullName evidence="2">TIGR04219 family outer membrane beta-barrel protein</fullName>
    </submittedName>
</protein>
<evidence type="ECO:0000313" key="2">
    <source>
        <dbReference type="EMBL" id="MCT7358679.1"/>
    </source>
</evidence>
<dbReference type="RefSeq" id="WP_260975568.1">
    <property type="nucleotide sequence ID" value="NZ_JAOANI010000014.1"/>
</dbReference>
<sequence>MKKTAIAAFLLAMTPVAAQADLLFTVGAKASIWNAEAGGQIDEGVSVEKDGLNLDSDNGQQLTVFFEHPLPFIPNLKLKQTSLELKGDGNINATFADQTFNENVNSTLDLSHSDLTLYWGLPLPVPFVDVNFGLTARQFDGVAEVSGKTTTVNESVDLDFVMPLVYGEVKINSPFGLYASADVNYIGMGGNKLSDISYGIGYDLPIPVVDIGLEAGYRSINLKADKDLADIDTDFDVSGTYFGASLALGF</sequence>
<keyword evidence="3" id="KW-1185">Reference proteome</keyword>
<dbReference type="InterPro" id="IPR026387">
    <property type="entry name" value="OMP_w_GlyGly"/>
</dbReference>